<evidence type="ECO:0000259" key="1">
    <source>
        <dbReference type="PROSITE" id="PS51384"/>
    </source>
</evidence>
<organism evidence="2 3">
    <name type="scientific">Canna indica</name>
    <name type="common">Indian-shot</name>
    <dbReference type="NCBI Taxonomy" id="4628"/>
    <lineage>
        <taxon>Eukaryota</taxon>
        <taxon>Viridiplantae</taxon>
        <taxon>Streptophyta</taxon>
        <taxon>Embryophyta</taxon>
        <taxon>Tracheophyta</taxon>
        <taxon>Spermatophyta</taxon>
        <taxon>Magnoliopsida</taxon>
        <taxon>Liliopsida</taxon>
        <taxon>Zingiberales</taxon>
        <taxon>Cannaceae</taxon>
        <taxon>Canna</taxon>
    </lineage>
</organism>
<feature type="domain" description="FAD-binding FR-type" evidence="1">
    <location>
        <begin position="32"/>
        <end position="139"/>
    </location>
</feature>
<keyword evidence="3" id="KW-1185">Reference proteome</keyword>
<dbReference type="InterPro" id="IPR001433">
    <property type="entry name" value="OxRdtase_FAD/NAD-bd"/>
</dbReference>
<dbReference type="InterPro" id="IPR017938">
    <property type="entry name" value="Riboflavin_synthase-like_b-brl"/>
</dbReference>
<sequence>MPPLSRLRLPIRLPLIRRALASVAAALQHDTSTWTQAPLSFVAPASADASLFHVSVDISDAPDLADSYTSPGQYIQLRVPAADKPTFLAVASPPSLVASRGEFQFLVKRVRGSTADLLCTLERGDVVELGDIMGRGFQLERISPPDAFPSVLIFATGTGISPIRALIESGFNANERSEVKLYYGARNLQRMAYQDKFKDWESMGVKIIPVLPKPHERWNAEQGYVQAALLRAKQVLNPSSTGIVLCGHKRMTEDITSALLADGVSKEKILMNF</sequence>
<dbReference type="EMBL" id="CP136891">
    <property type="protein sequence ID" value="WOK97766.1"/>
    <property type="molecule type" value="Genomic_DNA"/>
</dbReference>
<dbReference type="SUPFAM" id="SSF52343">
    <property type="entry name" value="Ferredoxin reductase-like, C-terminal NADP-linked domain"/>
    <property type="match status" value="1"/>
</dbReference>
<dbReference type="AlphaFoldDB" id="A0AAQ3K0B4"/>
<dbReference type="SUPFAM" id="SSF63380">
    <property type="entry name" value="Riboflavin synthase domain-like"/>
    <property type="match status" value="1"/>
</dbReference>
<dbReference type="PROSITE" id="PS51384">
    <property type="entry name" value="FAD_FR"/>
    <property type="match status" value="1"/>
</dbReference>
<dbReference type="PANTHER" id="PTHR47215">
    <property type="match status" value="1"/>
</dbReference>
<dbReference type="CDD" id="cd00322">
    <property type="entry name" value="FNR_like"/>
    <property type="match status" value="1"/>
</dbReference>
<dbReference type="InterPro" id="IPR017927">
    <property type="entry name" value="FAD-bd_FR_type"/>
</dbReference>
<dbReference type="PANTHER" id="PTHR47215:SF1">
    <property type="entry name" value="F9L1.8 PROTEIN"/>
    <property type="match status" value="1"/>
</dbReference>
<gene>
    <name evidence="2" type="ORF">Cni_G06474</name>
</gene>
<dbReference type="PRINTS" id="PR00410">
    <property type="entry name" value="PHEHYDRXLASE"/>
</dbReference>
<name>A0AAQ3K0B4_9LILI</name>
<evidence type="ECO:0000313" key="3">
    <source>
        <dbReference type="Proteomes" id="UP001327560"/>
    </source>
</evidence>
<dbReference type="Gene3D" id="3.40.50.80">
    <property type="entry name" value="Nucleotide-binding domain of ferredoxin-NADP reductase (FNR) module"/>
    <property type="match status" value="1"/>
</dbReference>
<reference evidence="2 3" key="1">
    <citation type="submission" date="2023-10" db="EMBL/GenBank/DDBJ databases">
        <title>Chromosome-scale genome assembly provides insights into flower coloration mechanisms of Canna indica.</title>
        <authorList>
            <person name="Li C."/>
        </authorList>
    </citation>
    <scope>NUCLEOTIDE SEQUENCE [LARGE SCALE GENOMIC DNA]</scope>
    <source>
        <tissue evidence="2">Flower</tissue>
    </source>
</reference>
<evidence type="ECO:0000313" key="2">
    <source>
        <dbReference type="EMBL" id="WOK97766.1"/>
    </source>
</evidence>
<dbReference type="Proteomes" id="UP001327560">
    <property type="component" value="Chromosome 2"/>
</dbReference>
<accession>A0AAQ3K0B4</accession>
<dbReference type="InterPro" id="IPR039261">
    <property type="entry name" value="FNR_nucleotide-bd"/>
</dbReference>
<dbReference type="Pfam" id="PF00175">
    <property type="entry name" value="NAD_binding_1"/>
    <property type="match status" value="1"/>
</dbReference>
<protein>
    <recommendedName>
        <fullName evidence="1">FAD-binding FR-type domain-containing protein</fullName>
    </recommendedName>
</protein>
<proteinExistence type="predicted"/>
<dbReference type="GO" id="GO:0016491">
    <property type="term" value="F:oxidoreductase activity"/>
    <property type="evidence" value="ECO:0007669"/>
    <property type="project" value="InterPro"/>
</dbReference>